<feature type="region of interest" description="Disordered" evidence="1">
    <location>
        <begin position="79"/>
        <end position="109"/>
    </location>
</feature>
<dbReference type="InterPro" id="IPR033457">
    <property type="entry name" value="DUF5133"/>
</dbReference>
<evidence type="ECO:0000313" key="3">
    <source>
        <dbReference type="Proteomes" id="UP001352223"/>
    </source>
</evidence>
<accession>A0ABU6C9Z5</accession>
<comment type="caution">
    <text evidence="2">The sequence shown here is derived from an EMBL/GenBank/DDBJ whole genome shotgun (WGS) entry which is preliminary data.</text>
</comment>
<reference evidence="2 3" key="1">
    <citation type="submission" date="2022-10" db="EMBL/GenBank/DDBJ databases">
        <authorList>
            <person name="Xie J."/>
            <person name="Shen N."/>
        </authorList>
    </citation>
    <scope>NUCLEOTIDE SEQUENCE [LARGE SCALE GENOMIC DNA]</scope>
    <source>
        <strain evidence="2 3">DSM 41681</strain>
    </source>
</reference>
<protein>
    <submittedName>
        <fullName evidence="2">DUF5133 domain-containing protein</fullName>
    </submittedName>
</protein>
<dbReference type="RefSeq" id="WP_324768824.1">
    <property type="nucleotide sequence ID" value="NZ_BAAATS010000006.1"/>
</dbReference>
<gene>
    <name evidence="2" type="ORF">OKJ48_14920</name>
</gene>
<dbReference type="EMBL" id="JAOZYB010000101">
    <property type="protein sequence ID" value="MEB3961529.1"/>
    <property type="molecule type" value="Genomic_DNA"/>
</dbReference>
<dbReference type="Proteomes" id="UP001352223">
    <property type="component" value="Unassembled WGS sequence"/>
</dbReference>
<sequence>MTALLPTASDLRQALVRHADAVSRDERRSTDGTVRAREDSAYTLCVLTGTRDVEDAQRVAEALLSGSTALITRLRPVAEPVPPVTDPVAAPSGEEKAAGQDRAALADAA</sequence>
<evidence type="ECO:0000256" key="1">
    <source>
        <dbReference type="SAM" id="MobiDB-lite"/>
    </source>
</evidence>
<organism evidence="2 3">
    <name type="scientific">Streptomyces kunmingensis</name>
    <dbReference type="NCBI Taxonomy" id="68225"/>
    <lineage>
        <taxon>Bacteria</taxon>
        <taxon>Bacillati</taxon>
        <taxon>Actinomycetota</taxon>
        <taxon>Actinomycetes</taxon>
        <taxon>Kitasatosporales</taxon>
        <taxon>Streptomycetaceae</taxon>
        <taxon>Streptomyces</taxon>
    </lineage>
</organism>
<name>A0ABU6C9Z5_9ACTN</name>
<evidence type="ECO:0000313" key="2">
    <source>
        <dbReference type="EMBL" id="MEB3961529.1"/>
    </source>
</evidence>
<feature type="compositionally biased region" description="Low complexity" evidence="1">
    <location>
        <begin position="100"/>
        <end position="109"/>
    </location>
</feature>
<keyword evidence="3" id="KW-1185">Reference proteome</keyword>
<proteinExistence type="predicted"/>
<dbReference type="Pfam" id="PF17196">
    <property type="entry name" value="DUF5133"/>
    <property type="match status" value="1"/>
</dbReference>